<reference evidence="2" key="1">
    <citation type="submission" date="2016-09" db="EMBL/GenBank/DDBJ databases">
        <authorList>
            <person name="Varghese N."/>
            <person name="Submissions S."/>
        </authorList>
    </citation>
    <scope>NUCLEOTIDE SEQUENCE [LARGE SCALE GENOMIC DNA]</scope>
    <source>
        <strain evidence="2">ANC 3699</strain>
    </source>
</reference>
<name>A0A1G6J4J2_9GAMM</name>
<gene>
    <name evidence="1" type="ORF">SAMN05421749_103240</name>
</gene>
<dbReference type="CDD" id="cd09627">
    <property type="entry name" value="DOMON_murB_like"/>
    <property type="match status" value="1"/>
</dbReference>
<dbReference type="EMBL" id="FMYK01000003">
    <property type="protein sequence ID" value="SDC13718.1"/>
    <property type="molecule type" value="Genomic_DNA"/>
</dbReference>
<organism evidence="1 2">
    <name type="scientific">Acinetobacter marinus</name>
    <dbReference type="NCBI Taxonomy" id="281375"/>
    <lineage>
        <taxon>Bacteria</taxon>
        <taxon>Pseudomonadati</taxon>
        <taxon>Pseudomonadota</taxon>
        <taxon>Gammaproteobacteria</taxon>
        <taxon>Moraxellales</taxon>
        <taxon>Moraxellaceae</taxon>
        <taxon>Acinetobacter</taxon>
    </lineage>
</organism>
<evidence type="ECO:0000313" key="2">
    <source>
        <dbReference type="Proteomes" id="UP000242317"/>
    </source>
</evidence>
<dbReference type="Gene3D" id="2.60.40.1190">
    <property type="match status" value="1"/>
</dbReference>
<dbReference type="AlphaFoldDB" id="A0A1G6J4J2"/>
<proteinExistence type="predicted"/>
<dbReference type="OrthoDB" id="190583at2"/>
<dbReference type="RefSeq" id="WP_092618051.1">
    <property type="nucleotide sequence ID" value="NZ_FMYK01000003.1"/>
</dbReference>
<accession>A0A1G6J4J2</accession>
<evidence type="ECO:0000313" key="1">
    <source>
        <dbReference type="EMBL" id="SDC13718.1"/>
    </source>
</evidence>
<keyword evidence="2" id="KW-1185">Reference proteome</keyword>
<dbReference type="Proteomes" id="UP000242317">
    <property type="component" value="Unassembled WGS sequence"/>
</dbReference>
<sequence>MASFELSAFQPTRDLSIVAAVESPANGIIQLGFWLNDPMQQIIWGDTVAGHPRRDYLWEQTCFELFIGIKDIDDYIEVNLSPSGAWQSYHFEEYRYPETTPPPINSKIELVELKRTGFGLTAAIDINLFLHHYKVAMKDVFLGISAVIQTAAKPHYFAMQHSSPEADFHNKRDWLHQF</sequence>
<evidence type="ECO:0008006" key="3">
    <source>
        <dbReference type="Google" id="ProtNLM"/>
    </source>
</evidence>
<protein>
    <recommendedName>
        <fullName evidence="3">DOMON-like domain-containing protein</fullName>
    </recommendedName>
</protein>